<name>A0ACC2RA20_9NEOP</name>
<accession>A0ACC2RA20</accession>
<organism evidence="1 2">
    <name type="scientific">Mythimna loreyi</name>
    <dbReference type="NCBI Taxonomy" id="667449"/>
    <lineage>
        <taxon>Eukaryota</taxon>
        <taxon>Metazoa</taxon>
        <taxon>Ecdysozoa</taxon>
        <taxon>Arthropoda</taxon>
        <taxon>Hexapoda</taxon>
        <taxon>Insecta</taxon>
        <taxon>Pterygota</taxon>
        <taxon>Neoptera</taxon>
        <taxon>Endopterygota</taxon>
        <taxon>Lepidoptera</taxon>
        <taxon>Glossata</taxon>
        <taxon>Ditrysia</taxon>
        <taxon>Noctuoidea</taxon>
        <taxon>Noctuidae</taxon>
        <taxon>Noctuinae</taxon>
        <taxon>Hadenini</taxon>
        <taxon>Mythimna</taxon>
    </lineage>
</organism>
<evidence type="ECO:0000313" key="1">
    <source>
        <dbReference type="EMBL" id="KAJ8733391.1"/>
    </source>
</evidence>
<gene>
    <name evidence="1" type="ORF">PYW08_001689</name>
</gene>
<dbReference type="EMBL" id="CM056787">
    <property type="protein sequence ID" value="KAJ8733391.1"/>
    <property type="molecule type" value="Genomic_DNA"/>
</dbReference>
<reference evidence="1" key="1">
    <citation type="submission" date="2023-03" db="EMBL/GenBank/DDBJ databases">
        <title>Chromosome-level genomes of two armyworms, Mythimna separata and Mythimna loreyi, provide insights into the biosynthesis and reception of sex pheromones.</title>
        <authorList>
            <person name="Zhao H."/>
        </authorList>
    </citation>
    <scope>NUCLEOTIDE SEQUENCE</scope>
    <source>
        <strain evidence="1">BeijingLab</strain>
    </source>
</reference>
<evidence type="ECO:0000313" key="2">
    <source>
        <dbReference type="Proteomes" id="UP001231649"/>
    </source>
</evidence>
<protein>
    <submittedName>
        <fullName evidence="1">Uncharacterized protein</fullName>
    </submittedName>
</protein>
<sequence>MMNFFIVAILFAFARPSVTAKTTDCVRIHYKGFQKEILLNDIESPYQLAIDHDTNTLFFSYTARTDEMFKSAYFSLKTGRYGIVRGIRGGFANAVSSTVVYMGGEDGIYTYDYSTKTANNLYVQEKANIWQMFYKDGLYFTTYPEEEAFFYKENKVVEVPALQGTRVTLLAVTAEKDLLYFNSTGAYLYSRADEKYSFLSDVVANGVAADLNGKLYVSSPTGIYYYNDDLKEMEHLTVINNVYGIAIESDGNIIYASENSIIRLNPMKGACFEEKVHTGKNIVEIDIEPTPSNKKPNKTKYKSRPSKQRKSRRQRRGVGRCVAEACVPLSAVDLLVTRKNLQLLLASEICLSWPL</sequence>
<dbReference type="Proteomes" id="UP001231649">
    <property type="component" value="Chromosome 11"/>
</dbReference>
<comment type="caution">
    <text evidence="1">The sequence shown here is derived from an EMBL/GenBank/DDBJ whole genome shotgun (WGS) entry which is preliminary data.</text>
</comment>
<proteinExistence type="predicted"/>
<keyword evidence="2" id="KW-1185">Reference proteome</keyword>